<evidence type="ECO:0000313" key="3">
    <source>
        <dbReference type="Proteomes" id="UP000663842"/>
    </source>
</evidence>
<dbReference type="SUPFAM" id="SSF51182">
    <property type="entry name" value="RmlC-like cupins"/>
    <property type="match status" value="1"/>
</dbReference>
<dbReference type="InterPro" id="IPR011051">
    <property type="entry name" value="RmlC_Cupin_sf"/>
</dbReference>
<dbReference type="PANTHER" id="PTHR36440">
    <property type="entry name" value="PUTATIVE (AFU_ORTHOLOGUE AFUA_8G07350)-RELATED"/>
    <property type="match status" value="1"/>
</dbReference>
<proteinExistence type="predicted"/>
<dbReference type="EMBL" id="CAJOBF010001990">
    <property type="protein sequence ID" value="CAF4001349.1"/>
    <property type="molecule type" value="Genomic_DNA"/>
</dbReference>
<name>A0A819NWN4_9BILA</name>
<dbReference type="PANTHER" id="PTHR36440:SF1">
    <property type="entry name" value="PUTATIVE (AFU_ORTHOLOGUE AFUA_8G07350)-RELATED"/>
    <property type="match status" value="1"/>
</dbReference>
<dbReference type="AlphaFoldDB" id="A0A819NWN4"/>
<dbReference type="Pfam" id="PF00190">
    <property type="entry name" value="Cupin_1"/>
    <property type="match status" value="1"/>
</dbReference>
<sequence>MTGSLGISQMPGFVASQKDYRKCFLYHLDFIVPSDCTSVSPSFIFPPIKSDPYPVLLQGPAGEIFNFAKIGYTTNNSYALAYVALPPNAGPPAHIHHWTNEWFYFPEGGVVIFSSYQMFPNDSMIPNGNQLPKTNMHRYLTKPGDLIYGPAFYVHGYRNEDNVTHNLITVWTPDLISQYFFAVSQILTSPFNIPPVTNSSKTLFVTEAPKYGINMSAYWDEYVANWTDDWQPPLGPTVDGQSLLSVLQNDIVQNSTLPPIISYAALTEPSSALKYLFLSIIFEIFSSVF</sequence>
<dbReference type="InterPro" id="IPR053146">
    <property type="entry name" value="QDO-like"/>
</dbReference>
<feature type="domain" description="Cupin type-1" evidence="1">
    <location>
        <begin position="79"/>
        <end position="163"/>
    </location>
</feature>
<gene>
    <name evidence="2" type="ORF">UXM345_LOCUS16195</name>
</gene>
<dbReference type="Gene3D" id="2.60.120.10">
    <property type="entry name" value="Jelly Rolls"/>
    <property type="match status" value="1"/>
</dbReference>
<accession>A0A819NWN4</accession>
<dbReference type="Proteomes" id="UP000663842">
    <property type="component" value="Unassembled WGS sequence"/>
</dbReference>
<evidence type="ECO:0000259" key="1">
    <source>
        <dbReference type="Pfam" id="PF00190"/>
    </source>
</evidence>
<comment type="caution">
    <text evidence="2">The sequence shown here is derived from an EMBL/GenBank/DDBJ whole genome shotgun (WGS) entry which is preliminary data.</text>
</comment>
<organism evidence="2 3">
    <name type="scientific">Rotaria magnacalcarata</name>
    <dbReference type="NCBI Taxonomy" id="392030"/>
    <lineage>
        <taxon>Eukaryota</taxon>
        <taxon>Metazoa</taxon>
        <taxon>Spiralia</taxon>
        <taxon>Gnathifera</taxon>
        <taxon>Rotifera</taxon>
        <taxon>Eurotatoria</taxon>
        <taxon>Bdelloidea</taxon>
        <taxon>Philodinida</taxon>
        <taxon>Philodinidae</taxon>
        <taxon>Rotaria</taxon>
    </lineage>
</organism>
<evidence type="ECO:0000313" key="2">
    <source>
        <dbReference type="EMBL" id="CAF4001349.1"/>
    </source>
</evidence>
<dbReference type="InterPro" id="IPR014710">
    <property type="entry name" value="RmlC-like_jellyroll"/>
</dbReference>
<dbReference type="InterPro" id="IPR006045">
    <property type="entry name" value="Cupin_1"/>
</dbReference>
<reference evidence="2" key="1">
    <citation type="submission" date="2021-02" db="EMBL/GenBank/DDBJ databases">
        <authorList>
            <person name="Nowell W R."/>
        </authorList>
    </citation>
    <scope>NUCLEOTIDE SEQUENCE</scope>
</reference>
<protein>
    <recommendedName>
        <fullName evidence="1">Cupin type-1 domain-containing protein</fullName>
    </recommendedName>
</protein>